<dbReference type="GO" id="GO:0050660">
    <property type="term" value="F:flavin adenine dinucleotide binding"/>
    <property type="evidence" value="ECO:0007669"/>
    <property type="project" value="InterPro"/>
</dbReference>
<evidence type="ECO:0000313" key="7">
    <source>
        <dbReference type="Proteomes" id="UP000320580"/>
    </source>
</evidence>
<protein>
    <submittedName>
        <fullName evidence="6">Oxidoreductase</fullName>
    </submittedName>
</protein>
<dbReference type="SUPFAM" id="SSF47203">
    <property type="entry name" value="Acyl-CoA dehydrogenase C-terminal domain-like"/>
    <property type="match status" value="1"/>
</dbReference>
<dbReference type="InterPro" id="IPR050741">
    <property type="entry name" value="Acyl-CoA_dehydrogenase"/>
</dbReference>
<dbReference type="GO" id="GO:0033539">
    <property type="term" value="P:fatty acid beta-oxidation using acyl-CoA dehydrogenase"/>
    <property type="evidence" value="ECO:0007669"/>
    <property type="project" value="TreeGrafter"/>
</dbReference>
<dbReference type="InterPro" id="IPR013786">
    <property type="entry name" value="AcylCoA_DH/ox_N"/>
</dbReference>
<dbReference type="InterPro" id="IPR037069">
    <property type="entry name" value="AcylCoA_DH/ox_N_sf"/>
</dbReference>
<feature type="region of interest" description="Disordered" evidence="3">
    <location>
        <begin position="1"/>
        <end position="72"/>
    </location>
</feature>
<dbReference type="EMBL" id="CP042266">
    <property type="protein sequence ID" value="QDY75405.1"/>
    <property type="molecule type" value="Genomic_DNA"/>
</dbReference>
<dbReference type="AlphaFoldDB" id="A0A5B8J136"/>
<evidence type="ECO:0000256" key="1">
    <source>
        <dbReference type="ARBA" id="ARBA00023002"/>
    </source>
</evidence>
<gene>
    <name evidence="6" type="ORF">FQU76_01545</name>
</gene>
<dbReference type="PANTHER" id="PTHR48083">
    <property type="entry name" value="MEDIUM-CHAIN SPECIFIC ACYL-COA DEHYDROGENASE, MITOCHONDRIAL-RELATED"/>
    <property type="match status" value="1"/>
</dbReference>
<dbReference type="InterPro" id="IPR046373">
    <property type="entry name" value="Acyl-CoA_Oxase/DH_mid-dom_sf"/>
</dbReference>
<accession>A0A5B8J136</accession>
<organism evidence="6 7">
    <name type="scientific">Streptomyces qinzhouensis</name>
    <dbReference type="NCBI Taxonomy" id="2599401"/>
    <lineage>
        <taxon>Bacteria</taxon>
        <taxon>Bacillati</taxon>
        <taxon>Actinomycetota</taxon>
        <taxon>Actinomycetes</taxon>
        <taxon>Kitasatosporales</taxon>
        <taxon>Streptomycetaceae</taxon>
        <taxon>Streptomyces</taxon>
    </lineage>
</organism>
<dbReference type="Pfam" id="PF02771">
    <property type="entry name" value="Acyl-CoA_dh_N"/>
    <property type="match status" value="1"/>
</dbReference>
<dbReference type="GO" id="GO:0005737">
    <property type="term" value="C:cytoplasm"/>
    <property type="evidence" value="ECO:0007669"/>
    <property type="project" value="TreeGrafter"/>
</dbReference>
<dbReference type="InterPro" id="IPR013107">
    <property type="entry name" value="Acyl-CoA_DH_C"/>
</dbReference>
<evidence type="ECO:0000313" key="6">
    <source>
        <dbReference type="EMBL" id="QDY75405.1"/>
    </source>
</evidence>
<feature type="domain" description="Acyl-CoA dehydrogenase/oxidase N-terminal" evidence="4">
    <location>
        <begin position="102"/>
        <end position="170"/>
    </location>
</feature>
<evidence type="ECO:0000256" key="3">
    <source>
        <dbReference type="SAM" id="MobiDB-lite"/>
    </source>
</evidence>
<dbReference type="KEGG" id="sqz:FQU76_01545"/>
<dbReference type="Pfam" id="PF08028">
    <property type="entry name" value="Acyl-CoA_dh_2"/>
    <property type="match status" value="1"/>
</dbReference>
<comment type="similarity">
    <text evidence="2">Belongs to the HpaH/HsaA monooxygenase family.</text>
</comment>
<dbReference type="OrthoDB" id="3404950at2"/>
<dbReference type="SUPFAM" id="SSF56645">
    <property type="entry name" value="Acyl-CoA dehydrogenase NM domain-like"/>
    <property type="match status" value="1"/>
</dbReference>
<evidence type="ECO:0000256" key="2">
    <source>
        <dbReference type="ARBA" id="ARBA00049661"/>
    </source>
</evidence>
<keyword evidence="7" id="KW-1185">Reference proteome</keyword>
<dbReference type="GO" id="GO:0003995">
    <property type="term" value="F:acyl-CoA dehydrogenase activity"/>
    <property type="evidence" value="ECO:0007669"/>
    <property type="project" value="TreeGrafter"/>
</dbReference>
<dbReference type="Gene3D" id="2.40.110.10">
    <property type="entry name" value="Butyryl-CoA Dehydrogenase, subunit A, domain 2"/>
    <property type="match status" value="1"/>
</dbReference>
<reference evidence="6 7" key="1">
    <citation type="submission" date="2019-07" db="EMBL/GenBank/DDBJ databases">
        <authorList>
            <person name="Zhu P."/>
        </authorList>
    </citation>
    <scope>NUCLEOTIDE SEQUENCE [LARGE SCALE GENOMIC DNA]</scope>
    <source>
        <strain evidence="6 7">SSL-25</strain>
    </source>
</reference>
<proteinExistence type="inferred from homology"/>
<dbReference type="PANTHER" id="PTHR48083:SF2">
    <property type="entry name" value="MEDIUM-CHAIN SPECIFIC ACYL-COA DEHYDROGENASE, MITOCHONDRIAL"/>
    <property type="match status" value="1"/>
</dbReference>
<dbReference type="Gene3D" id="1.20.140.10">
    <property type="entry name" value="Butyryl-CoA Dehydrogenase, subunit A, domain 3"/>
    <property type="match status" value="1"/>
</dbReference>
<dbReference type="InterPro" id="IPR009100">
    <property type="entry name" value="AcylCoA_DH/oxidase_NM_dom_sf"/>
</dbReference>
<sequence>MTMASPGGRPGRLRGGRTPTTGRRPGTVGAPMAAGLGGQRSGPGLDSQRKRDPRPGCLTGETPDGKPALRRRGAATVTVTSAARTGPAPQELVNRAHELIPELRSHADRTERERDVVPENMRVLRESGLLRLTVPPRFGGPGIDVRTQVEVLSGIGRGCASTGWIAANHAASTDFALLLSEEGLQEVFGDDPDAVLLSAASPQGCRARRVDGGLLVNGRFPYASGCRVSDWAFLVAVPLVEDGEAVGVVDALVRPEELVIEDTWHMAGLAGTGTHAMTATDVFVPDRRTLVPPRRPDGRYEELLSPTTLVKGNLHSLSALVGAAHGAWDEVRRMLDKGRPIAYSTYENAADSPAVRLWFAEATHLLETGTLHLYAAADGLDRAPEGKELDRAERARLRMHSVSALECGRRGVQRLLDIAGTSGFARANPVQRYWRDLETGSRHAMLHHPVILEDYSRALFGLDGISPWH</sequence>
<keyword evidence="1" id="KW-0560">Oxidoreductase</keyword>
<name>A0A5B8J136_9ACTN</name>
<evidence type="ECO:0000259" key="5">
    <source>
        <dbReference type="Pfam" id="PF08028"/>
    </source>
</evidence>
<dbReference type="Gene3D" id="1.10.540.10">
    <property type="entry name" value="Acyl-CoA dehydrogenase/oxidase, N-terminal domain"/>
    <property type="match status" value="1"/>
</dbReference>
<feature type="compositionally biased region" description="Low complexity" evidence="3">
    <location>
        <begin position="16"/>
        <end position="27"/>
    </location>
</feature>
<dbReference type="InterPro" id="IPR036250">
    <property type="entry name" value="AcylCo_DH-like_C"/>
</dbReference>
<evidence type="ECO:0000259" key="4">
    <source>
        <dbReference type="Pfam" id="PF02771"/>
    </source>
</evidence>
<feature type="domain" description="Acyl-CoA dehydrogenase C-terminal" evidence="5">
    <location>
        <begin position="319"/>
        <end position="446"/>
    </location>
</feature>
<dbReference type="Proteomes" id="UP000320580">
    <property type="component" value="Chromosome"/>
</dbReference>